<dbReference type="EC" id="2.3.2.13" evidence="2"/>
<organism evidence="2">
    <name type="scientific">mine drainage metagenome</name>
    <dbReference type="NCBI Taxonomy" id="410659"/>
    <lineage>
        <taxon>unclassified sequences</taxon>
        <taxon>metagenomes</taxon>
        <taxon>ecological metagenomes</taxon>
    </lineage>
</organism>
<dbReference type="GO" id="GO:0003810">
    <property type="term" value="F:protein-glutamine gamma-glutamyltransferase activity"/>
    <property type="evidence" value="ECO:0007669"/>
    <property type="project" value="UniProtKB-EC"/>
</dbReference>
<dbReference type="Gene3D" id="3.10.620.30">
    <property type="match status" value="1"/>
</dbReference>
<dbReference type="EMBL" id="MLJW01000120">
    <property type="protein sequence ID" value="OIQ98381.1"/>
    <property type="molecule type" value="Genomic_DNA"/>
</dbReference>
<evidence type="ECO:0000313" key="2">
    <source>
        <dbReference type="EMBL" id="OIQ98381.1"/>
    </source>
</evidence>
<dbReference type="PANTHER" id="PTHR33490">
    <property type="entry name" value="BLR5614 PROTEIN-RELATED"/>
    <property type="match status" value="1"/>
</dbReference>
<keyword evidence="2" id="KW-0012">Acyltransferase</keyword>
<comment type="caution">
    <text evidence="2">The sequence shown here is derived from an EMBL/GenBank/DDBJ whole genome shotgun (WGS) entry which is preliminary data.</text>
</comment>
<dbReference type="SMART" id="SM00460">
    <property type="entry name" value="TGc"/>
    <property type="match status" value="1"/>
</dbReference>
<dbReference type="Pfam" id="PF01841">
    <property type="entry name" value="Transglut_core"/>
    <property type="match status" value="1"/>
</dbReference>
<dbReference type="AlphaFoldDB" id="A0A1J5SDT1"/>
<name>A0A1J5SDT1_9ZZZZ</name>
<proteinExistence type="predicted"/>
<evidence type="ECO:0000259" key="1">
    <source>
        <dbReference type="SMART" id="SM00460"/>
    </source>
</evidence>
<dbReference type="InterPro" id="IPR013589">
    <property type="entry name" value="Bac_transglu_N"/>
</dbReference>
<dbReference type="InterPro" id="IPR002931">
    <property type="entry name" value="Transglutaminase-like"/>
</dbReference>
<accession>A0A1J5SDT1</accession>
<sequence>MIYLVRHATTYSYAEPVLVAHHHAHLAPRSFDGQTCRRSALRIQPAPTLLNEDGRDYFGNRVAFFTLQEAHRTLTVEASSRVEVHPRALPAPGETPPWETVAAMLRAAHGPTLLEAMEFTFDSPFIPCGDAALRAYAAPSFPPEQPILAGLLDLMHRLFRDFTYDPAATTLATPILRVLADKRGVCQDFAHLTIGCLRALGLAARYVSGYLLTRPPPGQEKLRGSDASHAWVSAWVPGAGWIDLDPTNDCIPGKEHITTAWGRDYGDVSPLRGVVLGGGDHSLKVAVDVEAI</sequence>
<dbReference type="PANTHER" id="PTHR33490:SF7">
    <property type="entry name" value="BLR2979 PROTEIN"/>
    <property type="match status" value="1"/>
</dbReference>
<feature type="domain" description="Transglutaminase-like" evidence="1">
    <location>
        <begin position="178"/>
        <end position="248"/>
    </location>
</feature>
<reference evidence="2" key="1">
    <citation type="submission" date="2016-10" db="EMBL/GenBank/DDBJ databases">
        <title>Sequence of Gallionella enrichment culture.</title>
        <authorList>
            <person name="Poehlein A."/>
            <person name="Muehling M."/>
            <person name="Daniel R."/>
        </authorList>
    </citation>
    <scope>NUCLEOTIDE SEQUENCE</scope>
</reference>
<dbReference type="SUPFAM" id="SSF54001">
    <property type="entry name" value="Cysteine proteinases"/>
    <property type="match status" value="1"/>
</dbReference>
<gene>
    <name evidence="2" type="primary">tgpA_8</name>
    <name evidence="2" type="ORF">GALL_196590</name>
</gene>
<protein>
    <submittedName>
        <fullName evidence="2">Protein-glutamine gamma-glutamyltransferase</fullName>
        <ecNumber evidence="2">2.3.2.13</ecNumber>
    </submittedName>
</protein>
<dbReference type="Pfam" id="PF08379">
    <property type="entry name" value="Bact_transglu_N"/>
    <property type="match status" value="1"/>
</dbReference>
<keyword evidence="2" id="KW-0808">Transferase</keyword>
<dbReference type="InterPro" id="IPR038765">
    <property type="entry name" value="Papain-like_cys_pep_sf"/>
</dbReference>